<gene>
    <name evidence="1" type="ORF">A3A48_03645</name>
</gene>
<organism evidence="1 2">
    <name type="scientific">Candidatus Curtissbacteria bacterium RIFCSPLOWO2_01_FULL_37_9</name>
    <dbReference type="NCBI Taxonomy" id="1797724"/>
    <lineage>
        <taxon>Bacteria</taxon>
        <taxon>Candidatus Curtissiibacteriota</taxon>
    </lineage>
</organism>
<dbReference type="Proteomes" id="UP000178336">
    <property type="component" value="Unassembled WGS sequence"/>
</dbReference>
<evidence type="ECO:0000313" key="1">
    <source>
        <dbReference type="EMBL" id="OGD95504.1"/>
    </source>
</evidence>
<dbReference type="AlphaFoldDB" id="A0A1F5GUJ1"/>
<dbReference type="STRING" id="1797724.A3A48_03645"/>
<reference evidence="1 2" key="1">
    <citation type="journal article" date="2016" name="Nat. Commun.">
        <title>Thousands of microbial genomes shed light on interconnected biogeochemical processes in an aquifer system.</title>
        <authorList>
            <person name="Anantharaman K."/>
            <person name="Brown C.T."/>
            <person name="Hug L.A."/>
            <person name="Sharon I."/>
            <person name="Castelle C.J."/>
            <person name="Probst A.J."/>
            <person name="Thomas B.C."/>
            <person name="Singh A."/>
            <person name="Wilkins M.J."/>
            <person name="Karaoz U."/>
            <person name="Brodie E.L."/>
            <person name="Williams K.H."/>
            <person name="Hubbard S.S."/>
            <person name="Banfield J.F."/>
        </authorList>
    </citation>
    <scope>NUCLEOTIDE SEQUENCE [LARGE SCALE GENOMIC DNA]</scope>
</reference>
<accession>A0A1F5GUJ1</accession>
<name>A0A1F5GUJ1_9BACT</name>
<protein>
    <submittedName>
        <fullName evidence="1">Uncharacterized protein</fullName>
    </submittedName>
</protein>
<dbReference type="EMBL" id="MFBN01000018">
    <property type="protein sequence ID" value="OGD95504.1"/>
    <property type="molecule type" value="Genomic_DNA"/>
</dbReference>
<sequence length="107" mass="12598">MLQEAEDNYYITAKYLLELANRAYDLFVGSEIEERRQLIKLVLQNIRVDGKTVRYDVVKPFDTVIKYADHFDWLRLVDYVGTYFKSILTNKIDNPFSLSINLALITK</sequence>
<comment type="caution">
    <text evidence="1">The sequence shown here is derived from an EMBL/GenBank/DDBJ whole genome shotgun (WGS) entry which is preliminary data.</text>
</comment>
<evidence type="ECO:0000313" key="2">
    <source>
        <dbReference type="Proteomes" id="UP000178336"/>
    </source>
</evidence>
<proteinExistence type="predicted"/>